<comment type="pathway">
    <text evidence="6">Amino-acid biosynthesis; D-alanine biosynthesis; D-alanine from L-alanine: step 1/1.</text>
</comment>
<dbReference type="Pfam" id="PF01168">
    <property type="entry name" value="Ala_racemase_N"/>
    <property type="match status" value="1"/>
</dbReference>
<comment type="similarity">
    <text evidence="3">Belongs to the acyltransferase 3 family.</text>
</comment>
<comment type="subcellular location">
    <subcellularLocation>
        <location evidence="2">Membrane</location>
    </subcellularLocation>
</comment>
<keyword evidence="5 6" id="KW-0413">Isomerase</keyword>
<evidence type="ECO:0000256" key="8">
    <source>
        <dbReference type="PIRSR" id="PIRSR600821-52"/>
    </source>
</evidence>
<dbReference type="FunFam" id="3.20.20.10:FF:000002">
    <property type="entry name" value="Alanine racemase"/>
    <property type="match status" value="1"/>
</dbReference>
<dbReference type="NCBIfam" id="NF033131">
    <property type="entry name" value="vanT-G-Cterm"/>
    <property type="match status" value="1"/>
</dbReference>
<feature type="transmembrane region" description="Helical" evidence="9">
    <location>
        <begin position="250"/>
        <end position="269"/>
    </location>
</feature>
<dbReference type="Proteomes" id="UP000553776">
    <property type="component" value="Unassembled WGS sequence"/>
</dbReference>
<dbReference type="PROSITE" id="PS00395">
    <property type="entry name" value="ALANINE_RACEMASE"/>
    <property type="match status" value="1"/>
</dbReference>
<dbReference type="RefSeq" id="WP_185134955.1">
    <property type="nucleotide sequence ID" value="NZ_JACJVR010000019.1"/>
</dbReference>
<keyword evidence="9" id="KW-1133">Transmembrane helix</keyword>
<dbReference type="Gene3D" id="2.40.37.10">
    <property type="entry name" value="Lyase, Ornithine Decarboxylase, Chain A, domain 1"/>
    <property type="match status" value="1"/>
</dbReference>
<dbReference type="PANTHER" id="PTHR30511:SF0">
    <property type="entry name" value="ALANINE RACEMASE, CATABOLIC-RELATED"/>
    <property type="match status" value="1"/>
</dbReference>
<feature type="transmembrane region" description="Helical" evidence="9">
    <location>
        <begin position="37"/>
        <end position="60"/>
    </location>
</feature>
<feature type="transmembrane region" description="Helical" evidence="9">
    <location>
        <begin position="121"/>
        <end position="140"/>
    </location>
</feature>
<dbReference type="InterPro" id="IPR001608">
    <property type="entry name" value="Ala_racemase_N"/>
</dbReference>
<keyword evidence="9" id="KW-0812">Transmembrane</keyword>
<dbReference type="SMART" id="SM01005">
    <property type="entry name" value="Ala_racemase_C"/>
    <property type="match status" value="1"/>
</dbReference>
<evidence type="ECO:0000259" key="10">
    <source>
        <dbReference type="SMART" id="SM01005"/>
    </source>
</evidence>
<accession>A0A841TRF3</accession>
<protein>
    <recommendedName>
        <fullName evidence="6">Alanine racemase</fullName>
        <ecNumber evidence="6">5.1.1.1</ecNumber>
    </recommendedName>
</protein>
<comment type="catalytic activity">
    <reaction evidence="6">
        <text>L-alanine = D-alanine</text>
        <dbReference type="Rhea" id="RHEA:20249"/>
        <dbReference type="ChEBI" id="CHEBI:57416"/>
        <dbReference type="ChEBI" id="CHEBI:57972"/>
        <dbReference type="EC" id="5.1.1.1"/>
    </reaction>
</comment>
<dbReference type="PANTHER" id="PTHR30511">
    <property type="entry name" value="ALANINE RACEMASE"/>
    <property type="match status" value="1"/>
</dbReference>
<feature type="binding site" evidence="6 8">
    <location>
        <position position="656"/>
    </location>
    <ligand>
        <name>substrate</name>
    </ligand>
</feature>
<evidence type="ECO:0000313" key="11">
    <source>
        <dbReference type="EMBL" id="MBB6690967.1"/>
    </source>
</evidence>
<evidence type="ECO:0000256" key="9">
    <source>
        <dbReference type="SAM" id="Phobius"/>
    </source>
</evidence>
<evidence type="ECO:0000256" key="5">
    <source>
        <dbReference type="ARBA" id="ARBA00023235"/>
    </source>
</evidence>
<proteinExistence type="inferred from homology"/>
<dbReference type="Pfam" id="PF00842">
    <property type="entry name" value="Ala_racemase_C"/>
    <property type="match status" value="1"/>
</dbReference>
<dbReference type="Pfam" id="PF01757">
    <property type="entry name" value="Acyl_transf_3"/>
    <property type="match status" value="1"/>
</dbReference>
<dbReference type="EMBL" id="JACJVR010000019">
    <property type="protein sequence ID" value="MBB6690967.1"/>
    <property type="molecule type" value="Genomic_DNA"/>
</dbReference>
<dbReference type="InterPro" id="IPR029066">
    <property type="entry name" value="PLP-binding_barrel"/>
</dbReference>
<dbReference type="InterPro" id="IPR020622">
    <property type="entry name" value="Ala_racemase_pyridoxalP-BS"/>
</dbReference>
<dbReference type="HAMAP" id="MF_01201">
    <property type="entry name" value="Ala_racemase"/>
    <property type="match status" value="1"/>
</dbReference>
<evidence type="ECO:0000256" key="4">
    <source>
        <dbReference type="ARBA" id="ARBA00022898"/>
    </source>
</evidence>
<feature type="transmembrane region" description="Helical" evidence="9">
    <location>
        <begin position="281"/>
        <end position="299"/>
    </location>
</feature>
<feature type="transmembrane region" description="Helical" evidence="9">
    <location>
        <begin position="189"/>
        <end position="207"/>
    </location>
</feature>
<feature type="transmembrane region" description="Helical" evidence="9">
    <location>
        <begin position="12"/>
        <end position="31"/>
    </location>
</feature>
<dbReference type="EC" id="5.1.1.1" evidence="6"/>
<dbReference type="SUPFAM" id="SSF51419">
    <property type="entry name" value="PLP-binding barrel"/>
    <property type="match status" value="1"/>
</dbReference>
<dbReference type="Gene3D" id="3.20.20.10">
    <property type="entry name" value="Alanine racemase"/>
    <property type="match status" value="1"/>
</dbReference>
<feature type="active site" description="Proton acceptor; specific for D-alanine" evidence="6">
    <location>
        <position position="380"/>
    </location>
</feature>
<evidence type="ECO:0000256" key="3">
    <source>
        <dbReference type="ARBA" id="ARBA00007400"/>
    </source>
</evidence>
<feature type="transmembrane region" description="Helical" evidence="9">
    <location>
        <begin position="311"/>
        <end position="332"/>
    </location>
</feature>
<gene>
    <name evidence="11" type="primary">vanT</name>
    <name evidence="11" type="ORF">H7B90_06065</name>
</gene>
<dbReference type="SUPFAM" id="SSF50621">
    <property type="entry name" value="Alanine racemase C-terminal domain-like"/>
    <property type="match status" value="1"/>
</dbReference>
<feature type="transmembrane region" description="Helical" evidence="9">
    <location>
        <begin position="149"/>
        <end position="169"/>
    </location>
</feature>
<evidence type="ECO:0000256" key="7">
    <source>
        <dbReference type="PIRSR" id="PIRSR600821-50"/>
    </source>
</evidence>
<comment type="similarity">
    <text evidence="6">Belongs to the alanine racemase family.</text>
</comment>
<dbReference type="GO" id="GO:0030170">
    <property type="term" value="F:pyridoxal phosphate binding"/>
    <property type="evidence" value="ECO:0007669"/>
    <property type="project" value="UniProtKB-UniRule"/>
</dbReference>
<dbReference type="AlphaFoldDB" id="A0A841TRF3"/>
<reference evidence="11 12" key="1">
    <citation type="submission" date="2020-08" db="EMBL/GenBank/DDBJ databases">
        <title>Cohnella phylogeny.</title>
        <authorList>
            <person name="Dunlap C."/>
        </authorList>
    </citation>
    <scope>NUCLEOTIDE SEQUENCE [LARGE SCALE GENOMIC DNA]</scope>
    <source>
        <strain evidence="11 12">DSM 25239</strain>
    </source>
</reference>
<feature type="transmembrane region" description="Helical" evidence="9">
    <location>
        <begin position="219"/>
        <end position="238"/>
    </location>
</feature>
<organism evidence="11 12">
    <name type="scientific">Cohnella xylanilytica</name>
    <dbReference type="NCBI Taxonomy" id="557555"/>
    <lineage>
        <taxon>Bacteria</taxon>
        <taxon>Bacillati</taxon>
        <taxon>Bacillota</taxon>
        <taxon>Bacilli</taxon>
        <taxon>Bacillales</taxon>
        <taxon>Paenibacillaceae</taxon>
        <taxon>Cohnella</taxon>
    </lineage>
</organism>
<dbReference type="PRINTS" id="PR00992">
    <property type="entry name" value="ALARACEMASE"/>
</dbReference>
<dbReference type="UniPathway" id="UPA00042">
    <property type="reaction ID" value="UER00497"/>
</dbReference>
<comment type="caution">
    <text evidence="11">The sequence shown here is derived from an EMBL/GenBank/DDBJ whole genome shotgun (WGS) entry which is preliminary data.</text>
</comment>
<evidence type="ECO:0000313" key="12">
    <source>
        <dbReference type="Proteomes" id="UP000553776"/>
    </source>
</evidence>
<keyword evidence="9" id="KW-0472">Membrane</keyword>
<name>A0A841TRF3_9BACL</name>
<dbReference type="InterPro" id="IPR002656">
    <property type="entry name" value="Acyl_transf_3_dom"/>
</dbReference>
<feature type="domain" description="Alanine racemase C-terminal" evidence="10">
    <location>
        <begin position="586"/>
        <end position="716"/>
    </location>
</feature>
<evidence type="ECO:0000256" key="6">
    <source>
        <dbReference type="HAMAP-Rule" id="MF_01201"/>
    </source>
</evidence>
<keyword evidence="4 6" id="KW-0663">Pyridoxal phosphate</keyword>
<dbReference type="InterPro" id="IPR011079">
    <property type="entry name" value="Ala_racemase_C"/>
</dbReference>
<feature type="transmembrane region" description="Helical" evidence="9">
    <location>
        <begin position="81"/>
        <end position="101"/>
    </location>
</feature>
<evidence type="ECO:0000256" key="1">
    <source>
        <dbReference type="ARBA" id="ARBA00001933"/>
    </source>
</evidence>
<feature type="modified residue" description="N6-(pyridoxal phosphate)lysine" evidence="6 7">
    <location>
        <position position="380"/>
    </location>
</feature>
<dbReference type="InterPro" id="IPR000821">
    <property type="entry name" value="Ala_racemase"/>
</dbReference>
<keyword evidence="12" id="KW-1185">Reference proteome</keyword>
<dbReference type="InterPro" id="IPR009006">
    <property type="entry name" value="Ala_racemase/Decarboxylase_C"/>
</dbReference>
<comment type="function">
    <text evidence="6">Catalyzes the interconversion of L-alanine and D-alanine. May also act on other amino acids.</text>
</comment>
<sequence length="720" mass="79542">MAKPAFGAVDRFKWFAALLVIAIHTGPLDSYSPKADFLIIGVLARLAVPFFFAASGYFFFGKLTGEWERDRTALRKFLVRIGLLYGAGIAAYLPLNVYSGYFEEPRSAWGYASDLLFNGTFYHLWYLPALMLGTCIVYALRLRLTDRMMLAAASVLYAFALLGDSYYGLAEQSSFLAGLYDHLFRVFDYTRNGIGFAPLYIGLGAALARGGVKERSLSWLSTAFLASLSLLVVEGIALRDAGWPRHDSMYVVLVPAVYYLFRLLLALGGAQRRQARQASTWIYLLHPLAIVGVRGIAKATGLTSVLVRDSLVHYAAVALLSIGLAAAVGRIVRISERWKRCGDNLPHRAWTEIDLDYFAHNANVLRSRLPAGTELMAVVKADAYGHGSVRVAKRLYAEGVRSFAVAEIDEAIALRKGGVRGDILVLGYTPTHRLRELSRYRLTQTVVNAEDAERLQAAGKKLRVHVKIDTGMNRLGEPWERIERILSIYRQSRLQVSGTFSHLAAADGMKPGDIAFTRVQVVRFEEVVRQLRAAGIDPGKLHLQSSYGIVNYPELRYDLARPGIALYGLLSNERDKLRSGLDLRPVLSLKATVTRVNDVRAGEFVGYGRSFAALRDSRIATLSIGYADGIPRGLPERGGCVLVRGRRAPMVGKICMDQMTVDVTDIDDDVRQGDTVTLIGQDGEERITVEEVAGWAGTISNEIVSSLGARLDRQYLERTS</sequence>
<feature type="binding site" evidence="6 8">
    <location>
        <position position="474"/>
    </location>
    <ligand>
        <name>substrate</name>
    </ligand>
</feature>
<dbReference type="GO" id="GO:0008784">
    <property type="term" value="F:alanine racemase activity"/>
    <property type="evidence" value="ECO:0007669"/>
    <property type="project" value="UniProtKB-UniRule"/>
</dbReference>
<dbReference type="GO" id="GO:0005829">
    <property type="term" value="C:cytosol"/>
    <property type="evidence" value="ECO:0007669"/>
    <property type="project" value="TreeGrafter"/>
</dbReference>
<evidence type="ECO:0000256" key="2">
    <source>
        <dbReference type="ARBA" id="ARBA00004370"/>
    </source>
</evidence>
<feature type="active site" description="Proton acceptor; specific for L-alanine" evidence="6">
    <location>
        <position position="607"/>
    </location>
</feature>
<dbReference type="GO" id="GO:0016747">
    <property type="term" value="F:acyltransferase activity, transferring groups other than amino-acyl groups"/>
    <property type="evidence" value="ECO:0007669"/>
    <property type="project" value="InterPro"/>
</dbReference>
<comment type="cofactor">
    <cofactor evidence="1 6 7">
        <name>pyridoxal 5'-phosphate</name>
        <dbReference type="ChEBI" id="CHEBI:597326"/>
    </cofactor>
</comment>
<dbReference type="GO" id="GO:0030632">
    <property type="term" value="P:D-alanine biosynthetic process"/>
    <property type="evidence" value="ECO:0007669"/>
    <property type="project" value="UniProtKB-UniRule"/>
</dbReference>
<dbReference type="NCBIfam" id="TIGR00492">
    <property type="entry name" value="alr"/>
    <property type="match status" value="1"/>
</dbReference>